<keyword evidence="2" id="KW-1185">Reference proteome</keyword>
<name>A0ABX8DG49_9GAMM</name>
<dbReference type="Pfam" id="PF05402">
    <property type="entry name" value="PqqD"/>
    <property type="match status" value="1"/>
</dbReference>
<reference evidence="1 2" key="1">
    <citation type="journal article" date="2012" name="Int. J. Syst. Evol. Microbiol.">
        <title>Shewanella dokdonensis sp. nov., isolated from seawater.</title>
        <authorList>
            <person name="Sung H.R."/>
            <person name="Yoon J.H."/>
            <person name="Ghim S.Y."/>
        </authorList>
    </citation>
    <scope>NUCLEOTIDE SEQUENCE [LARGE SCALE GENOMIC DNA]</scope>
    <source>
        <strain evidence="1 2">DSM 23626</strain>
    </source>
</reference>
<sequence>MSELTLDCELRRKPDQIFTDMDGDTVMMVPETGNYFGISGTGSRIWELLEAPQSIADIVEQICNEYDVTEQQCQQDTLIFCQSLVDNQLVDIQS</sequence>
<dbReference type="EMBL" id="CP074572">
    <property type="protein sequence ID" value="QVK23608.1"/>
    <property type="molecule type" value="Genomic_DNA"/>
</dbReference>
<evidence type="ECO:0000313" key="1">
    <source>
        <dbReference type="EMBL" id="QVK23608.1"/>
    </source>
</evidence>
<protein>
    <submittedName>
        <fullName evidence="1">Lasso peptide biosynthesis PqqD family chaperone</fullName>
    </submittedName>
</protein>
<dbReference type="InterPro" id="IPR008792">
    <property type="entry name" value="PQQD"/>
</dbReference>
<dbReference type="Gene3D" id="1.10.10.1150">
    <property type="entry name" value="Coenzyme PQQ synthesis protein D (PqqD)"/>
    <property type="match status" value="1"/>
</dbReference>
<accession>A0ABX8DG49</accession>
<dbReference type="InterPro" id="IPR041881">
    <property type="entry name" value="PqqD_sf"/>
</dbReference>
<dbReference type="NCBIfam" id="NF033536">
    <property type="entry name" value="lasso_PqqD_Bac"/>
    <property type="match status" value="1"/>
</dbReference>
<dbReference type="Proteomes" id="UP000676428">
    <property type="component" value="Chromosome"/>
</dbReference>
<evidence type="ECO:0000313" key="2">
    <source>
        <dbReference type="Proteomes" id="UP000676428"/>
    </source>
</evidence>
<organism evidence="1 2">
    <name type="scientific">Shewanella dokdonensis</name>
    <dbReference type="NCBI Taxonomy" id="712036"/>
    <lineage>
        <taxon>Bacteria</taxon>
        <taxon>Pseudomonadati</taxon>
        <taxon>Pseudomonadota</taxon>
        <taxon>Gammaproteobacteria</taxon>
        <taxon>Alteromonadales</taxon>
        <taxon>Shewanellaceae</taxon>
        <taxon>Shewanella</taxon>
    </lineage>
</organism>
<proteinExistence type="predicted"/>
<dbReference type="RefSeq" id="WP_213682228.1">
    <property type="nucleotide sequence ID" value="NZ_CP074572.1"/>
</dbReference>
<gene>
    <name evidence="1" type="ORF">KHX94_02425</name>
</gene>